<feature type="transmembrane region" description="Helical" evidence="1">
    <location>
        <begin position="156"/>
        <end position="173"/>
    </location>
</feature>
<evidence type="ECO:0000256" key="1">
    <source>
        <dbReference type="SAM" id="Phobius"/>
    </source>
</evidence>
<feature type="transmembrane region" description="Helical" evidence="1">
    <location>
        <begin position="108"/>
        <end position="123"/>
    </location>
</feature>
<accession>A0A9X1JUM0</accession>
<keyword evidence="1" id="KW-0472">Membrane</keyword>
<keyword evidence="3" id="KW-1185">Reference proteome</keyword>
<feature type="transmembrane region" description="Helical" evidence="1">
    <location>
        <begin position="44"/>
        <end position="61"/>
    </location>
</feature>
<dbReference type="AlphaFoldDB" id="A0A9X1JUM0"/>
<keyword evidence="1" id="KW-0812">Transmembrane</keyword>
<reference evidence="2" key="1">
    <citation type="submission" date="2021-07" db="EMBL/GenBank/DDBJ databases">
        <title>Aureisphaera sp. CAU 1614 isolated from sea sediment.</title>
        <authorList>
            <person name="Kim W."/>
        </authorList>
    </citation>
    <scope>NUCLEOTIDE SEQUENCE</scope>
    <source>
        <strain evidence="2">CAU 1614</strain>
    </source>
</reference>
<feature type="transmembrane region" description="Helical" evidence="1">
    <location>
        <begin position="17"/>
        <end position="38"/>
    </location>
</feature>
<dbReference type="InterPro" id="IPR053824">
    <property type="entry name" value="DUF7010"/>
</dbReference>
<protein>
    <submittedName>
        <fullName evidence="2">Uncharacterized protein</fullName>
    </submittedName>
</protein>
<sequence length="191" mass="22226">MNIPLEEQRIEFAKRKFLAMPFSGLIAWLLVSISGMFLPNSITIWVLLIASSSIVYVALFISKFTGENYLDKIEPKKMFNGLFLYAMIKASLIYAIVIPFFIIEYTSLPLTIGLLTGIHWIQFSKVIKHWVGIFHVVIRTVSILIFWVVFPEQRFLIIPICILIIYIITLIILTKKNKKTCYEIRNCYRVQ</sequence>
<keyword evidence="1" id="KW-1133">Transmembrane helix</keyword>
<dbReference type="Pfam" id="PF22765">
    <property type="entry name" value="DUF7010"/>
    <property type="match status" value="1"/>
</dbReference>
<dbReference type="EMBL" id="JAHWDP010000001">
    <property type="protein sequence ID" value="MBW2936770.1"/>
    <property type="molecule type" value="Genomic_DNA"/>
</dbReference>
<dbReference type="Proteomes" id="UP001138686">
    <property type="component" value="Unassembled WGS sequence"/>
</dbReference>
<evidence type="ECO:0000313" key="2">
    <source>
        <dbReference type="EMBL" id="MBW2936770.1"/>
    </source>
</evidence>
<comment type="caution">
    <text evidence="2">The sequence shown here is derived from an EMBL/GenBank/DDBJ whole genome shotgun (WGS) entry which is preliminary data.</text>
</comment>
<name>A0A9X1JUM0_9FLAO</name>
<gene>
    <name evidence="2" type="ORF">KXJ69_01550</name>
</gene>
<evidence type="ECO:0000313" key="3">
    <source>
        <dbReference type="Proteomes" id="UP001138686"/>
    </source>
</evidence>
<feature type="transmembrane region" description="Helical" evidence="1">
    <location>
        <begin position="130"/>
        <end position="150"/>
    </location>
</feature>
<feature type="transmembrane region" description="Helical" evidence="1">
    <location>
        <begin position="82"/>
        <end position="102"/>
    </location>
</feature>
<dbReference type="RefSeq" id="WP_219050596.1">
    <property type="nucleotide sequence ID" value="NZ_JAHWDP010000001.1"/>
</dbReference>
<organism evidence="2 3">
    <name type="scientific">Halomarinibacterium sedimenti</name>
    <dbReference type="NCBI Taxonomy" id="2857106"/>
    <lineage>
        <taxon>Bacteria</taxon>
        <taxon>Pseudomonadati</taxon>
        <taxon>Bacteroidota</taxon>
        <taxon>Flavobacteriia</taxon>
        <taxon>Flavobacteriales</taxon>
        <taxon>Flavobacteriaceae</taxon>
        <taxon>Halomarinibacterium</taxon>
    </lineage>
</organism>
<proteinExistence type="predicted"/>